<dbReference type="AlphaFoldDB" id="A0AAE1AXY8"/>
<accession>A0AAE1AXY8</accession>
<name>A0AAE1AXY8_9GAST</name>
<protein>
    <submittedName>
        <fullName evidence="2">Uncharacterized protein</fullName>
    </submittedName>
</protein>
<comment type="caution">
    <text evidence="2">The sequence shown here is derived from an EMBL/GenBank/DDBJ whole genome shotgun (WGS) entry which is preliminary data.</text>
</comment>
<evidence type="ECO:0000313" key="2">
    <source>
        <dbReference type="EMBL" id="KAK3795341.1"/>
    </source>
</evidence>
<evidence type="ECO:0000256" key="1">
    <source>
        <dbReference type="SAM" id="Phobius"/>
    </source>
</evidence>
<dbReference type="EMBL" id="JAWDGP010001071">
    <property type="protein sequence ID" value="KAK3795341.1"/>
    <property type="molecule type" value="Genomic_DNA"/>
</dbReference>
<organism evidence="2 3">
    <name type="scientific">Elysia crispata</name>
    <name type="common">lettuce slug</name>
    <dbReference type="NCBI Taxonomy" id="231223"/>
    <lineage>
        <taxon>Eukaryota</taxon>
        <taxon>Metazoa</taxon>
        <taxon>Spiralia</taxon>
        <taxon>Lophotrochozoa</taxon>
        <taxon>Mollusca</taxon>
        <taxon>Gastropoda</taxon>
        <taxon>Heterobranchia</taxon>
        <taxon>Euthyneura</taxon>
        <taxon>Panpulmonata</taxon>
        <taxon>Sacoglossa</taxon>
        <taxon>Placobranchoidea</taxon>
        <taxon>Plakobranchidae</taxon>
        <taxon>Elysia</taxon>
    </lineage>
</organism>
<feature type="transmembrane region" description="Helical" evidence="1">
    <location>
        <begin position="65"/>
        <end position="82"/>
    </location>
</feature>
<keyword evidence="1" id="KW-1133">Transmembrane helix</keyword>
<keyword evidence="1" id="KW-0472">Membrane</keyword>
<evidence type="ECO:0000313" key="3">
    <source>
        <dbReference type="Proteomes" id="UP001283361"/>
    </source>
</evidence>
<reference evidence="2" key="1">
    <citation type="journal article" date="2023" name="G3 (Bethesda)">
        <title>A reference genome for the long-term kleptoplast-retaining sea slug Elysia crispata morphotype clarki.</title>
        <authorList>
            <person name="Eastman K.E."/>
            <person name="Pendleton A.L."/>
            <person name="Shaikh M.A."/>
            <person name="Suttiyut T."/>
            <person name="Ogas R."/>
            <person name="Tomko P."/>
            <person name="Gavelis G."/>
            <person name="Widhalm J.R."/>
            <person name="Wisecaver J.H."/>
        </authorList>
    </citation>
    <scope>NUCLEOTIDE SEQUENCE</scope>
    <source>
        <strain evidence="2">ECLA1</strain>
    </source>
</reference>
<keyword evidence="3" id="KW-1185">Reference proteome</keyword>
<keyword evidence="1" id="KW-0812">Transmembrane</keyword>
<dbReference type="Proteomes" id="UP001283361">
    <property type="component" value="Unassembled WGS sequence"/>
</dbReference>
<proteinExistence type="predicted"/>
<sequence>MVANSINVCGSSRGLNISTSHPGPITLYCSHMIETIRALFSNVSTHAQLYIQPFRSLQYSSSSCLIPHFLLITTKVLFIIFTKRPSSH</sequence>
<gene>
    <name evidence="2" type="ORF">RRG08_019615</name>
</gene>